<protein>
    <recommendedName>
        <fullName evidence="3">Integrase catalytic domain-containing protein</fullName>
    </recommendedName>
</protein>
<reference evidence="1" key="1">
    <citation type="submission" date="2020-07" db="EMBL/GenBank/DDBJ databases">
        <title>Multicomponent nature underlies the extraordinary mechanical properties of spider dragline silk.</title>
        <authorList>
            <person name="Kono N."/>
            <person name="Nakamura H."/>
            <person name="Mori M."/>
            <person name="Yoshida Y."/>
            <person name="Ohtoshi R."/>
            <person name="Malay A.D."/>
            <person name="Moran D.A.P."/>
            <person name="Tomita M."/>
            <person name="Numata K."/>
            <person name="Arakawa K."/>
        </authorList>
    </citation>
    <scope>NUCLEOTIDE SEQUENCE</scope>
</reference>
<dbReference type="AlphaFoldDB" id="A0A8X6JDB5"/>
<keyword evidence="2" id="KW-1185">Reference proteome</keyword>
<dbReference type="Gene3D" id="3.30.420.10">
    <property type="entry name" value="Ribonuclease H-like superfamily/Ribonuclease H"/>
    <property type="match status" value="1"/>
</dbReference>
<dbReference type="Proteomes" id="UP000887116">
    <property type="component" value="Unassembled WGS sequence"/>
</dbReference>
<proteinExistence type="predicted"/>
<accession>A0A8X6JDB5</accession>
<sequence>MKGLCKKLYLGVPRSIIKKSEAKCKQVQPLKEKDEKKHIVASYPFERIQVECIDLSKYNLQNDGFKLIMTVVGVYSKFAFTYPLRTKTANEAKDCLQDLIYSKGAFKFFIQIIVWDLRI</sequence>
<dbReference type="InterPro" id="IPR036397">
    <property type="entry name" value="RNaseH_sf"/>
</dbReference>
<dbReference type="OrthoDB" id="2186513at2759"/>
<dbReference type="GO" id="GO:0003676">
    <property type="term" value="F:nucleic acid binding"/>
    <property type="evidence" value="ECO:0007669"/>
    <property type="project" value="InterPro"/>
</dbReference>
<evidence type="ECO:0000313" key="1">
    <source>
        <dbReference type="EMBL" id="GFR02406.1"/>
    </source>
</evidence>
<gene>
    <name evidence="1" type="ORF">TNCT_369271</name>
</gene>
<name>A0A8X6JDB5_TRICU</name>
<dbReference type="SUPFAM" id="SSF53098">
    <property type="entry name" value="Ribonuclease H-like"/>
    <property type="match status" value="1"/>
</dbReference>
<evidence type="ECO:0000313" key="2">
    <source>
        <dbReference type="Proteomes" id="UP000887116"/>
    </source>
</evidence>
<dbReference type="InterPro" id="IPR012337">
    <property type="entry name" value="RNaseH-like_sf"/>
</dbReference>
<dbReference type="EMBL" id="BMAO01035261">
    <property type="protein sequence ID" value="GFR02406.1"/>
    <property type="molecule type" value="Genomic_DNA"/>
</dbReference>
<organism evidence="1 2">
    <name type="scientific">Trichonephila clavata</name>
    <name type="common">Joro spider</name>
    <name type="synonym">Nephila clavata</name>
    <dbReference type="NCBI Taxonomy" id="2740835"/>
    <lineage>
        <taxon>Eukaryota</taxon>
        <taxon>Metazoa</taxon>
        <taxon>Ecdysozoa</taxon>
        <taxon>Arthropoda</taxon>
        <taxon>Chelicerata</taxon>
        <taxon>Arachnida</taxon>
        <taxon>Araneae</taxon>
        <taxon>Araneomorphae</taxon>
        <taxon>Entelegynae</taxon>
        <taxon>Araneoidea</taxon>
        <taxon>Nephilidae</taxon>
        <taxon>Trichonephila</taxon>
    </lineage>
</organism>
<comment type="caution">
    <text evidence="1">The sequence shown here is derived from an EMBL/GenBank/DDBJ whole genome shotgun (WGS) entry which is preliminary data.</text>
</comment>
<evidence type="ECO:0008006" key="3">
    <source>
        <dbReference type="Google" id="ProtNLM"/>
    </source>
</evidence>